<comment type="caution">
    <text evidence="3">The sequence shown here is derived from an EMBL/GenBank/DDBJ whole genome shotgun (WGS) entry which is preliminary data.</text>
</comment>
<gene>
    <name evidence="3" type="ORF">WUBG_06858</name>
</gene>
<sequence length="102" mass="11128">MCTASALHYAIRAILKTLLLILVSSWVTADNESTFSLPRRSKRNGNACHSCTREVNSGFGRVGFVMGFPGQGQERWRNDSGLGESCRPSPLQNSAKKQGKAN</sequence>
<dbReference type="AlphaFoldDB" id="J9EIG2"/>
<evidence type="ECO:0000256" key="2">
    <source>
        <dbReference type="SAM" id="SignalP"/>
    </source>
</evidence>
<dbReference type="EMBL" id="ADBV01003020">
    <property type="protein sequence ID" value="EJW82231.1"/>
    <property type="molecule type" value="Genomic_DNA"/>
</dbReference>
<protein>
    <recommendedName>
        <fullName evidence="5">Secreted protein</fullName>
    </recommendedName>
</protein>
<feature type="signal peptide" evidence="2">
    <location>
        <begin position="1"/>
        <end position="29"/>
    </location>
</feature>
<keyword evidence="2" id="KW-0732">Signal</keyword>
<organism evidence="3 4">
    <name type="scientific">Wuchereria bancrofti</name>
    <dbReference type="NCBI Taxonomy" id="6293"/>
    <lineage>
        <taxon>Eukaryota</taxon>
        <taxon>Metazoa</taxon>
        <taxon>Ecdysozoa</taxon>
        <taxon>Nematoda</taxon>
        <taxon>Chromadorea</taxon>
        <taxon>Rhabditida</taxon>
        <taxon>Spirurina</taxon>
        <taxon>Spiruromorpha</taxon>
        <taxon>Filarioidea</taxon>
        <taxon>Onchocercidae</taxon>
        <taxon>Wuchereria</taxon>
    </lineage>
</organism>
<evidence type="ECO:0000313" key="3">
    <source>
        <dbReference type="EMBL" id="EJW82231.1"/>
    </source>
</evidence>
<evidence type="ECO:0008006" key="5">
    <source>
        <dbReference type="Google" id="ProtNLM"/>
    </source>
</evidence>
<reference evidence="4" key="1">
    <citation type="submission" date="2012-08" db="EMBL/GenBank/DDBJ databases">
        <title>The Genome Sequence of Wuchereria bancrofti.</title>
        <authorList>
            <person name="Nutman T.B."/>
            <person name="Fink D.L."/>
            <person name="Russ C."/>
            <person name="Young S."/>
            <person name="Zeng Q."/>
            <person name="Koehrsen M."/>
            <person name="Alvarado L."/>
            <person name="Berlin A."/>
            <person name="Chapman S.B."/>
            <person name="Chen Z."/>
            <person name="Freedman E."/>
            <person name="Gellesch M."/>
            <person name="Goldberg J."/>
            <person name="Griggs A."/>
            <person name="Gujja S."/>
            <person name="Heilman E.R."/>
            <person name="Heiman D."/>
            <person name="Hepburn T."/>
            <person name="Howarth C."/>
            <person name="Jen D."/>
            <person name="Larson L."/>
            <person name="Lewis B."/>
            <person name="Mehta T."/>
            <person name="Park D."/>
            <person name="Pearson M."/>
            <person name="Roberts A."/>
            <person name="Saif S."/>
            <person name="Shea T."/>
            <person name="Shenoy N."/>
            <person name="Sisk P."/>
            <person name="Stolte C."/>
            <person name="Sykes S."/>
            <person name="Walk T."/>
            <person name="White J."/>
            <person name="Yandava C."/>
            <person name="Haas B."/>
            <person name="Henn M.R."/>
            <person name="Nusbaum C."/>
            <person name="Birren B."/>
        </authorList>
    </citation>
    <scope>NUCLEOTIDE SEQUENCE [LARGE SCALE GENOMIC DNA]</scope>
    <source>
        <strain evidence="4">NA</strain>
    </source>
</reference>
<proteinExistence type="predicted"/>
<feature type="region of interest" description="Disordered" evidence="1">
    <location>
        <begin position="70"/>
        <end position="102"/>
    </location>
</feature>
<evidence type="ECO:0000313" key="4">
    <source>
        <dbReference type="Proteomes" id="UP000004810"/>
    </source>
</evidence>
<name>J9EIG2_WUCBA</name>
<accession>J9EIG2</accession>
<feature type="chain" id="PRO_5003822105" description="Secreted protein" evidence="2">
    <location>
        <begin position="30"/>
        <end position="102"/>
    </location>
</feature>
<dbReference type="Proteomes" id="UP000004810">
    <property type="component" value="Unassembled WGS sequence"/>
</dbReference>
<evidence type="ECO:0000256" key="1">
    <source>
        <dbReference type="SAM" id="MobiDB-lite"/>
    </source>
</evidence>